<evidence type="ECO:0000313" key="5">
    <source>
        <dbReference type="EMBL" id="GJT25509.1"/>
    </source>
</evidence>
<evidence type="ECO:0000256" key="1">
    <source>
        <dbReference type="SAM" id="MobiDB-lite"/>
    </source>
</evidence>
<feature type="region of interest" description="Disordered" evidence="1">
    <location>
        <begin position="270"/>
        <end position="318"/>
    </location>
</feature>
<reference evidence="5" key="2">
    <citation type="submission" date="2022-01" db="EMBL/GenBank/DDBJ databases">
        <authorList>
            <person name="Yamashiro T."/>
            <person name="Shiraishi A."/>
            <person name="Satake H."/>
            <person name="Nakayama K."/>
        </authorList>
    </citation>
    <scope>NUCLEOTIDE SEQUENCE</scope>
</reference>
<protein>
    <submittedName>
        <fullName evidence="5">Retrovirus-related pol polyprotein from transposon TNT 1-94</fullName>
    </submittedName>
</protein>
<feature type="compositionally biased region" description="Low complexity" evidence="1">
    <location>
        <begin position="290"/>
        <end position="304"/>
    </location>
</feature>
<dbReference type="EMBL" id="BQNB010014219">
    <property type="protein sequence ID" value="GJT25509.1"/>
    <property type="molecule type" value="Genomic_DNA"/>
</dbReference>
<comment type="caution">
    <text evidence="5">The sequence shown here is derived from an EMBL/GenBank/DDBJ whole genome shotgun (WGS) entry which is preliminary data.</text>
</comment>
<dbReference type="Pfam" id="PF13976">
    <property type="entry name" value="gag_pre-integrs"/>
    <property type="match status" value="1"/>
</dbReference>
<dbReference type="Pfam" id="PF22936">
    <property type="entry name" value="Pol_BBD"/>
    <property type="match status" value="1"/>
</dbReference>
<gene>
    <name evidence="5" type="ORF">Tco_0895446</name>
</gene>
<proteinExistence type="predicted"/>
<reference evidence="5" key="1">
    <citation type="journal article" date="2022" name="Int. J. Mol. Sci.">
        <title>Draft Genome of Tanacetum Coccineum: Genomic Comparison of Closely Related Tanacetum-Family Plants.</title>
        <authorList>
            <person name="Yamashiro T."/>
            <person name="Shiraishi A."/>
            <person name="Nakayama K."/>
            <person name="Satake H."/>
        </authorList>
    </citation>
    <scope>NUCLEOTIDE SEQUENCE</scope>
</reference>
<feature type="domain" description="Reverse transcriptase Ty1/copia-type" evidence="2">
    <location>
        <begin position="380"/>
        <end position="423"/>
    </location>
</feature>
<dbReference type="Pfam" id="PF07727">
    <property type="entry name" value="RVT_2"/>
    <property type="match status" value="1"/>
</dbReference>
<dbReference type="InterPro" id="IPR054722">
    <property type="entry name" value="PolX-like_BBD"/>
</dbReference>
<feature type="domain" description="GAG-pre-integrase" evidence="3">
    <location>
        <begin position="93"/>
        <end position="164"/>
    </location>
</feature>
<evidence type="ECO:0000259" key="2">
    <source>
        <dbReference type="Pfam" id="PF07727"/>
    </source>
</evidence>
<feature type="compositionally biased region" description="Basic residues" evidence="1">
    <location>
        <begin position="500"/>
        <end position="522"/>
    </location>
</feature>
<feature type="region of interest" description="Disordered" evidence="1">
    <location>
        <begin position="496"/>
        <end position="524"/>
    </location>
</feature>
<feature type="domain" description="Retrovirus-related Pol polyprotein from transposon TNT 1-94-like beta-barrel" evidence="4">
    <location>
        <begin position="1"/>
        <end position="63"/>
    </location>
</feature>
<evidence type="ECO:0000259" key="4">
    <source>
        <dbReference type="Pfam" id="PF22936"/>
    </source>
</evidence>
<feature type="region of interest" description="Disordered" evidence="1">
    <location>
        <begin position="430"/>
        <end position="460"/>
    </location>
</feature>
<keyword evidence="6" id="KW-1185">Reference proteome</keyword>
<organism evidence="5 6">
    <name type="scientific">Tanacetum coccineum</name>
    <dbReference type="NCBI Taxonomy" id="301880"/>
    <lineage>
        <taxon>Eukaryota</taxon>
        <taxon>Viridiplantae</taxon>
        <taxon>Streptophyta</taxon>
        <taxon>Embryophyta</taxon>
        <taxon>Tracheophyta</taxon>
        <taxon>Spermatophyta</taxon>
        <taxon>Magnoliopsida</taxon>
        <taxon>eudicotyledons</taxon>
        <taxon>Gunneridae</taxon>
        <taxon>Pentapetalae</taxon>
        <taxon>asterids</taxon>
        <taxon>campanulids</taxon>
        <taxon>Asterales</taxon>
        <taxon>Asteraceae</taxon>
        <taxon>Asteroideae</taxon>
        <taxon>Anthemideae</taxon>
        <taxon>Anthemidinae</taxon>
        <taxon>Tanacetum</taxon>
    </lineage>
</organism>
<feature type="region of interest" description="Disordered" evidence="1">
    <location>
        <begin position="681"/>
        <end position="701"/>
    </location>
</feature>
<dbReference type="InterPro" id="IPR013103">
    <property type="entry name" value="RVT_2"/>
</dbReference>
<name>A0ABQ5CKW6_9ASTR</name>
<sequence>MTGNLKLLSNFVEKFIGTVKFGNDQIALIIGYGDLVQRNVTIKKVYYVEGLNHNLFSVGQFCDADLKVAFQKSTCYIRDLKGNDLLTGSRGTNLYSITLQDTSSPNPICLMAKASSSQAWLWHRHFSHLNFDTINLLSNYDIVIGLPKLKFVKDHLCSSCELGKAKHKSFMTKTTLSSKRRLQLLHMTLCGSKRVESINGYSLLNPKIYVSSDPVPQCPTTALEHDSLNPDPQCKGNVPQAAETVTTSNELDLLFTLMFDELFNGSTPVVSKSSAVPAVDAPDKRQQQNTTPSTPTTVAADTPPLNIQTSPEPISQAPTVTNTENINQAEIQVENAKVDKDKFSTSLVHRDEIHSSEQVIRNPSQPIRIRRQLDTDGEMSKGYNQQEGIDFEESFAPVARLEAVMLFIAYAAHKSFPIYQMDFVQNNFSQRTSEGRSVRQSDRRTCRPKSSRQSLPSQEGFIWTQASSKEPWNSDSSIPTWYHDACITNFPKEMNSRAKIQSHKARNSNKPVKQKSRTKKPSRQIFTVHRFSPNKSSVVYEKTSPKSGLRWKPTGRIFKTVGLRWIPTGKLLDSCTGKVECEPPHGSNVDISKIHVCKQTLDLSSGTSINVQKEQSVDLSAGTSYNVNKDNLRVWLLKKLISQKPVYDSHNIYDRIGKSIRSFVRRIFHWIKSSCSDVTTADASDKRQQQPNSTSSTSTPATTVAADGNFDLRTFLFFSLF</sequence>
<feature type="compositionally biased region" description="Low complexity" evidence="1">
    <location>
        <begin position="270"/>
        <end position="280"/>
    </location>
</feature>
<dbReference type="InterPro" id="IPR025724">
    <property type="entry name" value="GAG-pre-integrase_dom"/>
</dbReference>
<dbReference type="Proteomes" id="UP001151760">
    <property type="component" value="Unassembled WGS sequence"/>
</dbReference>
<evidence type="ECO:0000259" key="3">
    <source>
        <dbReference type="Pfam" id="PF13976"/>
    </source>
</evidence>
<feature type="compositionally biased region" description="Basic and acidic residues" evidence="1">
    <location>
        <begin position="433"/>
        <end position="445"/>
    </location>
</feature>
<accession>A0ABQ5CKW6</accession>
<evidence type="ECO:0000313" key="6">
    <source>
        <dbReference type="Proteomes" id="UP001151760"/>
    </source>
</evidence>
<feature type="compositionally biased region" description="Polar residues" evidence="1">
    <location>
        <begin position="305"/>
        <end position="318"/>
    </location>
</feature>